<evidence type="ECO:0000313" key="4">
    <source>
        <dbReference type="EMBL" id="RGM30382.1"/>
    </source>
</evidence>
<evidence type="ECO:0000256" key="1">
    <source>
        <dbReference type="SAM" id="Phobius"/>
    </source>
</evidence>
<evidence type="ECO:0000313" key="3">
    <source>
        <dbReference type="EMBL" id="NBH30962.1"/>
    </source>
</evidence>
<reference evidence="3 6" key="2">
    <citation type="submission" date="2018-08" db="EMBL/GenBank/DDBJ databases">
        <title>Murine metabolic-syndrome-specific gut microbial biobank.</title>
        <authorList>
            <person name="Liu C."/>
        </authorList>
    </citation>
    <scope>NUCLEOTIDE SEQUENCE [LARGE SCALE GENOMIC DNA]</scope>
    <source>
        <strain evidence="3 6">1XD21-27</strain>
    </source>
</reference>
<dbReference type="Proteomes" id="UP000261016">
    <property type="component" value="Unassembled WGS sequence"/>
</dbReference>
<gene>
    <name evidence="3" type="ORF">D3Z30_08190</name>
    <name evidence="4" type="ORF">DXC19_07970</name>
    <name evidence="2" type="ORF">G8J23_11990</name>
</gene>
<sequence length="66" mass="7312">MENKGFMISNLLNILLMFFVALGVIDNHLILAIAFAIVAIINGGYLLYKSNEMNKQNEGQSHGKKS</sequence>
<evidence type="ECO:0000313" key="2">
    <source>
        <dbReference type="EMBL" id="MCG6226696.1"/>
    </source>
</evidence>
<organism evidence="4 5">
    <name type="scientific">Staphylococcus warneri</name>
    <dbReference type="NCBI Taxonomy" id="1292"/>
    <lineage>
        <taxon>Bacteria</taxon>
        <taxon>Bacillati</taxon>
        <taxon>Bacillota</taxon>
        <taxon>Bacilli</taxon>
        <taxon>Bacillales</taxon>
        <taxon>Staphylococcaceae</taxon>
        <taxon>Staphylococcus</taxon>
    </lineage>
</organism>
<keyword evidence="1" id="KW-0472">Membrane</keyword>
<dbReference type="EMBL" id="JAANHJ010000001">
    <property type="protein sequence ID" value="MCG6226696.1"/>
    <property type="molecule type" value="Genomic_DNA"/>
</dbReference>
<dbReference type="EMBL" id="QXWP01000004">
    <property type="protein sequence ID" value="NBH30962.1"/>
    <property type="molecule type" value="Genomic_DNA"/>
</dbReference>
<evidence type="ECO:0000313" key="5">
    <source>
        <dbReference type="Proteomes" id="UP000261016"/>
    </source>
</evidence>
<proteinExistence type="predicted"/>
<evidence type="ECO:0000313" key="6">
    <source>
        <dbReference type="Proteomes" id="UP000481807"/>
    </source>
</evidence>
<protein>
    <submittedName>
        <fullName evidence="4">Uncharacterized protein</fullName>
    </submittedName>
</protein>
<accession>A0A8B2ZIR0</accession>
<dbReference type="AlphaFoldDB" id="A0A8B2ZIR0"/>
<keyword evidence="7" id="KW-1185">Reference proteome</keyword>
<dbReference type="Proteomes" id="UP000481807">
    <property type="component" value="Unassembled WGS sequence"/>
</dbReference>
<dbReference type="Proteomes" id="UP000814367">
    <property type="component" value="Unassembled WGS sequence"/>
</dbReference>
<name>A0A8B2ZIR0_STAWA</name>
<dbReference type="RefSeq" id="WP_002466325.1">
    <property type="nucleotide sequence ID" value="NZ_CABMFV010000003.1"/>
</dbReference>
<evidence type="ECO:0000313" key="7">
    <source>
        <dbReference type="Proteomes" id="UP000814367"/>
    </source>
</evidence>
<dbReference type="EMBL" id="QSTD01000003">
    <property type="protein sequence ID" value="RGM30382.1"/>
    <property type="molecule type" value="Genomic_DNA"/>
</dbReference>
<keyword evidence="1" id="KW-0812">Transmembrane</keyword>
<feature type="transmembrane region" description="Helical" evidence="1">
    <location>
        <begin position="30"/>
        <end position="48"/>
    </location>
</feature>
<feature type="transmembrane region" description="Helical" evidence="1">
    <location>
        <begin position="7"/>
        <end position="24"/>
    </location>
</feature>
<reference evidence="2 7" key="3">
    <citation type="submission" date="2020-03" db="EMBL/GenBank/DDBJ databases">
        <title>Comparative genetics of Staphylococcus warneri persistents from caprine mastitis.</title>
        <authorList>
            <person name="Franca C.A."/>
            <person name="Rosa D.S."/>
            <person name="Silva A."/>
            <person name="Rodrigues D.L.N."/>
            <person name="Santos R.G."/>
            <person name="Castillo R.E.H."/>
            <person name="Moreira M.A.S."/>
            <person name="Lima M.C."/>
            <person name="Gouveia G.V."/>
            <person name="Gouveia J.J.S."/>
            <person name="Souza R.F.S."/>
            <person name="Bertram B."/>
            <person name="Azevedo V."/>
            <person name="Costa M."/>
        </authorList>
    </citation>
    <scope>NUCLEOTIDE SEQUENCE [LARGE SCALE GENOMIC DNA]</scope>
    <source>
        <strain evidence="2 7">Cap 9.2</strain>
    </source>
</reference>
<reference evidence="4 5" key="1">
    <citation type="submission" date="2018-08" db="EMBL/GenBank/DDBJ databases">
        <title>A genome reference for cultivated species of the human gut microbiota.</title>
        <authorList>
            <person name="Zou Y."/>
            <person name="Xue W."/>
            <person name="Luo G."/>
        </authorList>
    </citation>
    <scope>NUCLEOTIDE SEQUENCE [LARGE SCALE GENOMIC DNA]</scope>
    <source>
        <strain evidence="4 5">OM08-17AT</strain>
    </source>
</reference>
<keyword evidence="1" id="KW-1133">Transmembrane helix</keyword>
<comment type="caution">
    <text evidence="4">The sequence shown here is derived from an EMBL/GenBank/DDBJ whole genome shotgun (WGS) entry which is preliminary data.</text>
</comment>